<dbReference type="PANTHER" id="PTHR30514">
    <property type="entry name" value="GLUCOKINASE"/>
    <property type="match status" value="1"/>
</dbReference>
<dbReference type="InterPro" id="IPR000281">
    <property type="entry name" value="HTH_RpiR"/>
</dbReference>
<dbReference type="GO" id="GO:1901135">
    <property type="term" value="P:carbohydrate derivative metabolic process"/>
    <property type="evidence" value="ECO:0007669"/>
    <property type="project" value="InterPro"/>
</dbReference>
<dbReference type="GO" id="GO:0097367">
    <property type="term" value="F:carbohydrate derivative binding"/>
    <property type="evidence" value="ECO:0007669"/>
    <property type="project" value="InterPro"/>
</dbReference>
<protein>
    <recommendedName>
        <fullName evidence="6">RpiR family transcriptional regulator</fullName>
    </recommendedName>
</protein>
<evidence type="ECO:0008006" key="6">
    <source>
        <dbReference type="Google" id="ProtNLM"/>
    </source>
</evidence>
<dbReference type="InterPro" id="IPR036388">
    <property type="entry name" value="WH-like_DNA-bd_sf"/>
</dbReference>
<evidence type="ECO:0000256" key="2">
    <source>
        <dbReference type="ARBA" id="ARBA00023125"/>
    </source>
</evidence>
<dbReference type="InterPro" id="IPR001347">
    <property type="entry name" value="SIS_dom"/>
</dbReference>
<keyword evidence="3" id="KW-0804">Transcription</keyword>
<keyword evidence="2" id="KW-0238">DNA-binding</keyword>
<proteinExistence type="predicted"/>
<evidence type="ECO:0000256" key="1">
    <source>
        <dbReference type="ARBA" id="ARBA00023015"/>
    </source>
</evidence>
<dbReference type="InterPro" id="IPR009057">
    <property type="entry name" value="Homeodomain-like_sf"/>
</dbReference>
<dbReference type="RefSeq" id="WP_034654100.1">
    <property type="nucleotide sequence ID" value="NZ_BCVB01000007.1"/>
</dbReference>
<evidence type="ECO:0000256" key="3">
    <source>
        <dbReference type="ARBA" id="ARBA00023163"/>
    </source>
</evidence>
<dbReference type="SUPFAM" id="SSF53697">
    <property type="entry name" value="SIS domain"/>
    <property type="match status" value="1"/>
</dbReference>
<dbReference type="Gene3D" id="1.10.10.10">
    <property type="entry name" value="Winged helix-like DNA-binding domain superfamily/Winged helix DNA-binding domain"/>
    <property type="match status" value="1"/>
</dbReference>
<dbReference type="Proteomes" id="UP000031829">
    <property type="component" value="Chromosome"/>
</dbReference>
<gene>
    <name evidence="4" type="ORF">BG04_3176</name>
</gene>
<dbReference type="CDD" id="cd05013">
    <property type="entry name" value="SIS_RpiR"/>
    <property type="match status" value="1"/>
</dbReference>
<accession>A0A0B6APG8</accession>
<dbReference type="Pfam" id="PF01380">
    <property type="entry name" value="SIS"/>
    <property type="match status" value="1"/>
</dbReference>
<dbReference type="InterPro" id="IPR035472">
    <property type="entry name" value="RpiR-like_SIS"/>
</dbReference>
<dbReference type="Gene3D" id="3.40.50.10490">
    <property type="entry name" value="Glucose-6-phosphate isomerase like protein, domain 1"/>
    <property type="match status" value="1"/>
</dbReference>
<dbReference type="HOGENOM" id="CLU_055769_0_0_9"/>
<dbReference type="GO" id="GO:0003677">
    <property type="term" value="F:DNA binding"/>
    <property type="evidence" value="ECO:0007669"/>
    <property type="project" value="UniProtKB-KW"/>
</dbReference>
<organism evidence="4 5">
    <name type="scientific">Priestia megaterium (strain ATCC 14581 / DSM 32 / CCUG 1817 / JCM 2506 / NBRC 15308 / NCIMB 9376 / NCTC 10342 / NRRL B-14308 / VKM B-512 / Ford 19)</name>
    <name type="common">Bacillus megaterium</name>
    <dbReference type="NCBI Taxonomy" id="1348623"/>
    <lineage>
        <taxon>Bacteria</taxon>
        <taxon>Bacillati</taxon>
        <taxon>Bacillota</taxon>
        <taxon>Bacilli</taxon>
        <taxon>Bacillales</taxon>
        <taxon>Bacillaceae</taxon>
        <taxon>Priestia</taxon>
    </lineage>
</organism>
<name>A0A0B6APG8_PRIM2</name>
<dbReference type="PANTHER" id="PTHR30514:SF10">
    <property type="entry name" value="MURR_RPIR FAMILY TRANSCRIPTIONAL REGULATOR"/>
    <property type="match status" value="1"/>
</dbReference>
<sequence>MSTGGLTMIKNTVAKLPDSERKIAEYILNNPHTVVNSTAGELGRLANASSAAVIRLCKSIGVSGFQELKVRVAGDLARDTEQGYRDIETNETIQSIVKKTASNSIQSLSDTAELVNYKEAERAVLALIEAKNIHFFGIGASHIIAIDAQQKFLRINKNATAFADSHLAATLIANASKDDVVVGISFSGETPEVSNVLSLAKNRGVKTISLTKYGQSTVSSLADICLYTSYSQEAPFRSAATSSRLAQLYVIDVLFLSIAAQQYDQTIEYIDKTRDAIQFLKGKK</sequence>
<dbReference type="PROSITE" id="PS51071">
    <property type="entry name" value="HTH_RPIR"/>
    <property type="match status" value="1"/>
</dbReference>
<dbReference type="KEGG" id="bmeg:BG04_3176"/>
<evidence type="ECO:0000313" key="5">
    <source>
        <dbReference type="Proteomes" id="UP000031829"/>
    </source>
</evidence>
<keyword evidence="1" id="KW-0805">Transcription regulation</keyword>
<dbReference type="AlphaFoldDB" id="A0A0B6APG8"/>
<dbReference type="PROSITE" id="PS51464">
    <property type="entry name" value="SIS"/>
    <property type="match status" value="1"/>
</dbReference>
<dbReference type="GO" id="GO:0003700">
    <property type="term" value="F:DNA-binding transcription factor activity"/>
    <property type="evidence" value="ECO:0007669"/>
    <property type="project" value="InterPro"/>
</dbReference>
<dbReference type="GeneID" id="93641238"/>
<dbReference type="EMBL" id="CP009920">
    <property type="protein sequence ID" value="AJI25371.1"/>
    <property type="molecule type" value="Genomic_DNA"/>
</dbReference>
<evidence type="ECO:0000313" key="4">
    <source>
        <dbReference type="EMBL" id="AJI25371.1"/>
    </source>
</evidence>
<dbReference type="InterPro" id="IPR047640">
    <property type="entry name" value="RpiR-like"/>
</dbReference>
<dbReference type="SUPFAM" id="SSF46689">
    <property type="entry name" value="Homeodomain-like"/>
    <property type="match status" value="1"/>
</dbReference>
<dbReference type="Pfam" id="PF01418">
    <property type="entry name" value="HTH_6"/>
    <property type="match status" value="1"/>
</dbReference>
<dbReference type="InterPro" id="IPR046348">
    <property type="entry name" value="SIS_dom_sf"/>
</dbReference>
<reference evidence="4 5" key="1">
    <citation type="journal article" date="2015" name="Genome Announc.">
        <title>Complete genome sequences for 35 biothreat assay-relevant bacillus species.</title>
        <authorList>
            <person name="Johnson S.L."/>
            <person name="Daligault H.E."/>
            <person name="Davenport K.W."/>
            <person name="Jaissle J."/>
            <person name="Frey K.G."/>
            <person name="Ladner J.T."/>
            <person name="Broomall S.M."/>
            <person name="Bishop-Lilly K.A."/>
            <person name="Bruce D.C."/>
            <person name="Gibbons H.S."/>
            <person name="Coyne S.R."/>
            <person name="Lo C.C."/>
            <person name="Meincke L."/>
            <person name="Munk A.C."/>
            <person name="Koroleva G.I."/>
            <person name="Rosenzweig C.N."/>
            <person name="Palacios G.F."/>
            <person name="Redden C.L."/>
            <person name="Minogue T.D."/>
            <person name="Chain P.S."/>
        </authorList>
    </citation>
    <scope>NUCLEOTIDE SEQUENCE [LARGE SCALE GENOMIC DNA]</scope>
    <source>
        <strain evidence="5">ATCC 14581 / DSM 32 / JCM 2506 / NBRC 15308 / NCIMB 9376 / NCTC 10342 / NRRL B-14308 / VKM B-512</strain>
    </source>
</reference>